<feature type="region of interest" description="Disordered" evidence="2">
    <location>
        <begin position="280"/>
        <end position="302"/>
    </location>
</feature>
<dbReference type="OrthoDB" id="580912at2"/>
<evidence type="ECO:0000313" key="5">
    <source>
        <dbReference type="EMBL" id="RZM74907.1"/>
    </source>
</evidence>
<feature type="domain" description="DUF4140" evidence="4">
    <location>
        <begin position="21"/>
        <end position="120"/>
    </location>
</feature>
<name>A0A4Q7DZF1_9CYAN</name>
<comment type="caution">
    <text evidence="5">The sequence shown here is derived from an EMBL/GenBank/DDBJ whole genome shotgun (WGS) entry which is preliminary data.</text>
</comment>
<dbReference type="InterPro" id="IPR037291">
    <property type="entry name" value="DUF4139"/>
</dbReference>
<reference evidence="5 6" key="1">
    <citation type="submission" date="2018-11" db="EMBL/GenBank/DDBJ databases">
        <title>Whole genome sequencing of an environmental sample.</title>
        <authorList>
            <person name="Sarangi A.N."/>
            <person name="Singh D."/>
            <person name="Tripathy S."/>
        </authorList>
    </citation>
    <scope>NUCLEOTIDE SEQUENCE [LARGE SCALE GENOMIC DNA]</scope>
    <source>
        <strain evidence="5 6">Lakshadweep</strain>
    </source>
</reference>
<protein>
    <submittedName>
        <fullName evidence="5">Mucoidy inhibitor MuiA family protein</fullName>
    </submittedName>
</protein>
<evidence type="ECO:0000256" key="2">
    <source>
        <dbReference type="SAM" id="MobiDB-lite"/>
    </source>
</evidence>
<dbReference type="EMBL" id="QVFV01000011">
    <property type="protein sequence ID" value="RZM74907.1"/>
    <property type="molecule type" value="Genomic_DNA"/>
</dbReference>
<sequence length="541" mass="59611">MQMPETGSAGIIPVETEIVAVTVYPEQARVTRQGQLEVKTPQVILDIGPLPATLAPPSIQAYARGTAQVIIQKPTLKPLFRNDDWLAQESELSDRFHQAETQFHLCKDAIAGLQQQQTFLQSLADKSARTLAQGLAQQTTDLAHVTEFTQFLAASHQRLSKAIAEQERRKHDLDHQLQTTRQALQQFQASGKTPKYHIRLPLIVQQPGIVDLSIVYDVTEAKWQPAYDVRLQADQPSLQIDCIAEVQQQTGEDWSAVALKVSTAVPEKTPEIPDASLLRLPSTLHSKPTASGTSQKRLSRKTASPILDDTYRMLGAVPGSEIPPQKESDPVGDAKLQPANAIICFVAPAPGCVLSDGEVHRVPVGQLQLESRLTYVALPQRCSAAYLCAALTNPADKWPLLPGTAYLFRDGGYVGAETFDYVAPGASFELSLGLDERVPIQRELVTQKSETEATGRDLRAYRLAISNPFDHAIDVTVIEQIPISRSDEVVVHVTQAQPTVDLDPDHQCRWLTQLAARSSQYIFYEYEVKYPPEGALSNLNL</sequence>
<feature type="coiled-coil region" evidence="1">
    <location>
        <begin position="156"/>
        <end position="183"/>
    </location>
</feature>
<proteinExistence type="predicted"/>
<evidence type="ECO:0000256" key="1">
    <source>
        <dbReference type="SAM" id="Coils"/>
    </source>
</evidence>
<dbReference type="AlphaFoldDB" id="A0A4Q7DZF1"/>
<dbReference type="PANTHER" id="PTHR31005">
    <property type="entry name" value="DUF4139 DOMAIN-CONTAINING PROTEIN"/>
    <property type="match status" value="1"/>
</dbReference>
<evidence type="ECO:0000259" key="3">
    <source>
        <dbReference type="Pfam" id="PF13598"/>
    </source>
</evidence>
<feature type="compositionally biased region" description="Polar residues" evidence="2">
    <location>
        <begin position="283"/>
        <end position="296"/>
    </location>
</feature>
<keyword evidence="6" id="KW-1185">Reference proteome</keyword>
<organism evidence="5 6">
    <name type="scientific">Leptolyngbya iicbica LK</name>
    <dbReference type="NCBI Taxonomy" id="2294035"/>
    <lineage>
        <taxon>Bacteria</taxon>
        <taxon>Bacillati</taxon>
        <taxon>Cyanobacteriota</taxon>
        <taxon>Cyanophyceae</taxon>
        <taxon>Leptolyngbyales</taxon>
        <taxon>Leptolyngbyaceae</taxon>
        <taxon>Leptolyngbya group</taxon>
        <taxon>Leptolyngbya</taxon>
        <taxon>Leptolyngbya iicbica</taxon>
    </lineage>
</organism>
<dbReference type="Pfam" id="PF13598">
    <property type="entry name" value="DUF4139"/>
    <property type="match status" value="1"/>
</dbReference>
<gene>
    <name evidence="5" type="ORF">DYY88_23010</name>
</gene>
<dbReference type="Pfam" id="PF13600">
    <property type="entry name" value="DUF4140"/>
    <property type="match status" value="1"/>
</dbReference>
<evidence type="ECO:0000259" key="4">
    <source>
        <dbReference type="Pfam" id="PF13600"/>
    </source>
</evidence>
<feature type="domain" description="DUF4139" evidence="3">
    <location>
        <begin position="212"/>
        <end position="531"/>
    </location>
</feature>
<evidence type="ECO:0000313" key="6">
    <source>
        <dbReference type="Proteomes" id="UP000292459"/>
    </source>
</evidence>
<dbReference type="InterPro" id="IPR025554">
    <property type="entry name" value="DUF4140"/>
</dbReference>
<accession>A0A4Q7DZF1</accession>
<dbReference type="PANTHER" id="PTHR31005:SF8">
    <property type="entry name" value="DUF4139 DOMAIN-CONTAINING PROTEIN"/>
    <property type="match status" value="1"/>
</dbReference>
<dbReference type="NCBIfam" id="TIGR02231">
    <property type="entry name" value="mucoidy inhibitor MuiA family protein"/>
    <property type="match status" value="1"/>
</dbReference>
<keyword evidence="1" id="KW-0175">Coiled coil</keyword>
<dbReference type="Proteomes" id="UP000292459">
    <property type="component" value="Unassembled WGS sequence"/>
</dbReference>
<dbReference type="InterPro" id="IPR011935">
    <property type="entry name" value="CHP02231"/>
</dbReference>